<name>A0A0C3CV32_HEBCY</name>
<feature type="compositionally biased region" description="Low complexity" evidence="1">
    <location>
        <begin position="1"/>
        <end position="15"/>
    </location>
</feature>
<reference evidence="3 4" key="1">
    <citation type="submission" date="2014-04" db="EMBL/GenBank/DDBJ databases">
        <authorList>
            <consortium name="DOE Joint Genome Institute"/>
            <person name="Kuo A."/>
            <person name="Gay G."/>
            <person name="Dore J."/>
            <person name="Kohler A."/>
            <person name="Nagy L.G."/>
            <person name="Floudas D."/>
            <person name="Copeland A."/>
            <person name="Barry K.W."/>
            <person name="Cichocki N."/>
            <person name="Veneault-Fourrey C."/>
            <person name="LaButti K."/>
            <person name="Lindquist E.A."/>
            <person name="Lipzen A."/>
            <person name="Lundell T."/>
            <person name="Morin E."/>
            <person name="Murat C."/>
            <person name="Sun H."/>
            <person name="Tunlid A."/>
            <person name="Henrissat B."/>
            <person name="Grigoriev I.V."/>
            <person name="Hibbett D.S."/>
            <person name="Martin F."/>
            <person name="Nordberg H.P."/>
            <person name="Cantor M.N."/>
            <person name="Hua S.X."/>
        </authorList>
    </citation>
    <scope>NUCLEOTIDE SEQUENCE [LARGE SCALE GENOMIC DNA]</scope>
    <source>
        <strain evidence="4">h7</strain>
    </source>
</reference>
<evidence type="ECO:0000259" key="2">
    <source>
        <dbReference type="Pfam" id="PF13867"/>
    </source>
</evidence>
<reference evidence="4" key="2">
    <citation type="submission" date="2015-01" db="EMBL/GenBank/DDBJ databases">
        <title>Evolutionary Origins and Diversification of the Mycorrhizal Mutualists.</title>
        <authorList>
            <consortium name="DOE Joint Genome Institute"/>
            <consortium name="Mycorrhizal Genomics Consortium"/>
            <person name="Kohler A."/>
            <person name="Kuo A."/>
            <person name="Nagy L.G."/>
            <person name="Floudas D."/>
            <person name="Copeland A."/>
            <person name="Barry K.W."/>
            <person name="Cichocki N."/>
            <person name="Veneault-Fourrey C."/>
            <person name="LaButti K."/>
            <person name="Lindquist E.A."/>
            <person name="Lipzen A."/>
            <person name="Lundell T."/>
            <person name="Morin E."/>
            <person name="Murat C."/>
            <person name="Riley R."/>
            <person name="Ohm R."/>
            <person name="Sun H."/>
            <person name="Tunlid A."/>
            <person name="Henrissat B."/>
            <person name="Grigoriev I.V."/>
            <person name="Hibbett D.S."/>
            <person name="Martin F."/>
        </authorList>
    </citation>
    <scope>NUCLEOTIDE SEQUENCE [LARGE SCALE GENOMIC DNA]</scope>
    <source>
        <strain evidence="4">h7</strain>
    </source>
</reference>
<protein>
    <recommendedName>
        <fullName evidence="2">Histone deacetylase complex subunit SAP30 Sin3 binding domain-containing protein</fullName>
    </recommendedName>
</protein>
<proteinExistence type="predicted"/>
<feature type="domain" description="Histone deacetylase complex subunit SAP30 Sin3 binding" evidence="2">
    <location>
        <begin position="180"/>
        <end position="210"/>
    </location>
</feature>
<feature type="compositionally biased region" description="Pro residues" evidence="1">
    <location>
        <begin position="111"/>
        <end position="120"/>
    </location>
</feature>
<dbReference type="Proteomes" id="UP000053424">
    <property type="component" value="Unassembled WGS sequence"/>
</dbReference>
<dbReference type="Pfam" id="PF13867">
    <property type="entry name" value="SAP30_Sin3_bdg"/>
    <property type="match status" value="1"/>
</dbReference>
<gene>
    <name evidence="3" type="ORF">M413DRAFT_439683</name>
</gene>
<evidence type="ECO:0000313" key="4">
    <source>
        <dbReference type="Proteomes" id="UP000053424"/>
    </source>
</evidence>
<feature type="region of interest" description="Disordered" evidence="1">
    <location>
        <begin position="110"/>
        <end position="169"/>
    </location>
</feature>
<evidence type="ECO:0000256" key="1">
    <source>
        <dbReference type="SAM" id="MobiDB-lite"/>
    </source>
</evidence>
<dbReference type="AlphaFoldDB" id="A0A0C3CV32"/>
<keyword evidence="4" id="KW-1185">Reference proteome</keyword>
<feature type="compositionally biased region" description="Basic and acidic residues" evidence="1">
    <location>
        <begin position="44"/>
        <end position="54"/>
    </location>
</feature>
<feature type="region of interest" description="Disordered" evidence="1">
    <location>
        <begin position="1"/>
        <end position="76"/>
    </location>
</feature>
<dbReference type="HOGENOM" id="CLU_080479_0_0_1"/>
<dbReference type="STRING" id="686832.A0A0C3CV32"/>
<organism evidence="3 4">
    <name type="scientific">Hebeloma cylindrosporum</name>
    <dbReference type="NCBI Taxonomy" id="76867"/>
    <lineage>
        <taxon>Eukaryota</taxon>
        <taxon>Fungi</taxon>
        <taxon>Dikarya</taxon>
        <taxon>Basidiomycota</taxon>
        <taxon>Agaricomycotina</taxon>
        <taxon>Agaricomycetes</taxon>
        <taxon>Agaricomycetidae</taxon>
        <taxon>Agaricales</taxon>
        <taxon>Agaricineae</taxon>
        <taxon>Hymenogastraceae</taxon>
        <taxon>Hebeloma</taxon>
    </lineage>
</organism>
<dbReference type="InterPro" id="IPR025718">
    <property type="entry name" value="SAP30_Sin3-bd"/>
</dbReference>
<dbReference type="OrthoDB" id="3361956at2759"/>
<sequence length="221" mass="24482">MSSAAVQASSSSRSRTQARKRINDDAAYLGPPASIAGPSGTKRHAAEKAEGEPRVKRKRVETNYVVPPNGKKDGLENEARKSLVEFHKMPTAMLYRYMIQFDIVPLVHPSPLSPEDPPAPSSLADPQRQHSRPPSPPAHTPANRPRRDPKEAHNRRRSSRLLEEETRTRTPILSDVTEYHAALASIVEHHFRETSSIKEVDTLAAFMCAVEKSKGGKNKVS</sequence>
<evidence type="ECO:0000313" key="3">
    <source>
        <dbReference type="EMBL" id="KIM47989.1"/>
    </source>
</evidence>
<dbReference type="EMBL" id="KN831769">
    <property type="protein sequence ID" value="KIM47989.1"/>
    <property type="molecule type" value="Genomic_DNA"/>
</dbReference>
<accession>A0A0C3CV32</accession>